<evidence type="ECO:0000313" key="2">
    <source>
        <dbReference type="Proteomes" id="UP000255233"/>
    </source>
</evidence>
<reference evidence="1 2" key="1">
    <citation type="submission" date="2018-06" db="EMBL/GenBank/DDBJ databases">
        <authorList>
            <consortium name="Pathogen Informatics"/>
            <person name="Doyle S."/>
        </authorList>
    </citation>
    <scope>NUCLEOTIDE SEQUENCE [LARGE SCALE GENOMIC DNA]</scope>
    <source>
        <strain evidence="1 2">NCTC11190</strain>
    </source>
</reference>
<sequence>MEKRTFCVVCYKENQDMSCKAVPRQRAGRGRGGYVVSWQAADLLRIVCFRFRPMHDATGIWQPERKQDVVSGAFAGWPRIMDSARSATVPLKNRMRRPAGT</sequence>
<dbReference type="AlphaFoldDB" id="A0A379MQ70"/>
<gene>
    <name evidence="1" type="ORF">NCTC11190_01088</name>
</gene>
<dbReference type="EMBL" id="UGVL01000001">
    <property type="protein sequence ID" value="SUE33874.1"/>
    <property type="molecule type" value="Genomic_DNA"/>
</dbReference>
<protein>
    <submittedName>
        <fullName evidence="1">Uncharacterized protein</fullName>
    </submittedName>
</protein>
<dbReference type="Proteomes" id="UP000255233">
    <property type="component" value="Unassembled WGS sequence"/>
</dbReference>
<organism evidence="1 2">
    <name type="scientific">Rikenella microfusus</name>
    <dbReference type="NCBI Taxonomy" id="28139"/>
    <lineage>
        <taxon>Bacteria</taxon>
        <taxon>Pseudomonadati</taxon>
        <taxon>Bacteroidota</taxon>
        <taxon>Bacteroidia</taxon>
        <taxon>Bacteroidales</taxon>
        <taxon>Rikenellaceae</taxon>
        <taxon>Rikenella</taxon>
    </lineage>
</organism>
<keyword evidence="2" id="KW-1185">Reference proteome</keyword>
<accession>A0A379MQ70</accession>
<evidence type="ECO:0000313" key="1">
    <source>
        <dbReference type="EMBL" id="SUE33874.1"/>
    </source>
</evidence>
<dbReference type="STRING" id="880526.GCA_000427365_00359"/>
<name>A0A379MQ70_9BACT</name>
<proteinExistence type="predicted"/>